<dbReference type="RefSeq" id="WP_381181058.1">
    <property type="nucleotide sequence ID" value="NZ_JBHSFK010000029.1"/>
</dbReference>
<name>A0ABV9AY88_9ACTN</name>
<accession>A0ABV9AY88</accession>
<dbReference type="SUPFAM" id="SSF51735">
    <property type="entry name" value="NAD(P)-binding Rossmann-fold domains"/>
    <property type="match status" value="1"/>
</dbReference>
<dbReference type="InterPro" id="IPR051164">
    <property type="entry name" value="NmrA-like_oxidored"/>
</dbReference>
<keyword evidence="2" id="KW-0521">NADP</keyword>
<dbReference type="InterPro" id="IPR008030">
    <property type="entry name" value="NmrA-like"/>
</dbReference>
<sequence>MADPRGPVLVIGATGQQGGAAVRQLRGGGWPVRALVRDPDSPRARALRAAGAGLVVGDLDDPTSLRNAMRGAHGVFLVLTMMVGPRISPEGVVAEERRGKAVADLAAELGVEHLVYSSLNGADAHSGIPYYESKQRIEGNLRSPALPATCVPFPSWTTSPPTTGRSWTTRNWSSASLYNRRFRCR</sequence>
<proteinExistence type="inferred from homology"/>
<dbReference type="Gene3D" id="3.40.50.720">
    <property type="entry name" value="NAD(P)-binding Rossmann-like Domain"/>
    <property type="match status" value="1"/>
</dbReference>
<comment type="similarity">
    <text evidence="1">Belongs to the NmrA-type oxidoreductase family.</text>
</comment>
<evidence type="ECO:0000313" key="4">
    <source>
        <dbReference type="EMBL" id="MFC4504895.1"/>
    </source>
</evidence>
<evidence type="ECO:0000256" key="2">
    <source>
        <dbReference type="ARBA" id="ARBA00022857"/>
    </source>
</evidence>
<comment type="caution">
    <text evidence="4">The sequence shown here is derived from an EMBL/GenBank/DDBJ whole genome shotgun (WGS) entry which is preliminary data.</text>
</comment>
<protein>
    <submittedName>
        <fullName evidence="4">NmrA family NAD(P)-binding protein</fullName>
    </submittedName>
</protein>
<evidence type="ECO:0000313" key="5">
    <source>
        <dbReference type="Proteomes" id="UP001595839"/>
    </source>
</evidence>
<evidence type="ECO:0000259" key="3">
    <source>
        <dbReference type="Pfam" id="PF05368"/>
    </source>
</evidence>
<gene>
    <name evidence="4" type="ORF">ACFPIH_36245</name>
</gene>
<keyword evidence="5" id="KW-1185">Reference proteome</keyword>
<evidence type="ECO:0000256" key="1">
    <source>
        <dbReference type="ARBA" id="ARBA00006328"/>
    </source>
</evidence>
<organism evidence="4 5">
    <name type="scientific">Streptomyces vulcanius</name>
    <dbReference type="NCBI Taxonomy" id="1441876"/>
    <lineage>
        <taxon>Bacteria</taxon>
        <taxon>Bacillati</taxon>
        <taxon>Actinomycetota</taxon>
        <taxon>Actinomycetes</taxon>
        <taxon>Kitasatosporales</taxon>
        <taxon>Streptomycetaceae</taxon>
        <taxon>Streptomyces</taxon>
    </lineage>
</organism>
<dbReference type="EMBL" id="JBHSFK010000029">
    <property type="protein sequence ID" value="MFC4504895.1"/>
    <property type="molecule type" value="Genomic_DNA"/>
</dbReference>
<reference evidence="5" key="1">
    <citation type="journal article" date="2019" name="Int. J. Syst. Evol. Microbiol.">
        <title>The Global Catalogue of Microorganisms (GCM) 10K type strain sequencing project: providing services to taxonomists for standard genome sequencing and annotation.</title>
        <authorList>
            <consortium name="The Broad Institute Genomics Platform"/>
            <consortium name="The Broad Institute Genome Sequencing Center for Infectious Disease"/>
            <person name="Wu L."/>
            <person name="Ma J."/>
        </authorList>
    </citation>
    <scope>NUCLEOTIDE SEQUENCE [LARGE SCALE GENOMIC DNA]</scope>
    <source>
        <strain evidence="5">CGMCC 4.7177</strain>
    </source>
</reference>
<feature type="domain" description="NmrA-like" evidence="3">
    <location>
        <begin position="8"/>
        <end position="149"/>
    </location>
</feature>
<dbReference type="PANTHER" id="PTHR42748:SF7">
    <property type="entry name" value="NMRA LIKE REDOX SENSOR 1-RELATED"/>
    <property type="match status" value="1"/>
</dbReference>
<dbReference type="InterPro" id="IPR036291">
    <property type="entry name" value="NAD(P)-bd_dom_sf"/>
</dbReference>
<dbReference type="Pfam" id="PF05368">
    <property type="entry name" value="NmrA"/>
    <property type="match status" value="1"/>
</dbReference>
<dbReference type="PANTHER" id="PTHR42748">
    <property type="entry name" value="NITROGEN METABOLITE REPRESSION PROTEIN NMRA FAMILY MEMBER"/>
    <property type="match status" value="1"/>
</dbReference>
<dbReference type="Proteomes" id="UP001595839">
    <property type="component" value="Unassembled WGS sequence"/>
</dbReference>